<evidence type="ECO:0000313" key="1">
    <source>
        <dbReference type="EMBL" id="ONM38211.1"/>
    </source>
</evidence>
<dbReference type="AlphaFoldDB" id="A0A1D6NCK2"/>
<dbReference type="EMBL" id="CM007649">
    <property type="protein sequence ID" value="ONM38211.1"/>
    <property type="molecule type" value="Genomic_DNA"/>
</dbReference>
<protein>
    <submittedName>
        <fullName evidence="1">Uncharacterized protein</fullName>
    </submittedName>
</protein>
<sequence>MAAAEARRRSAVWALLPLLLRLLHPVALVLANTEGWPYPALFKAEMPWSA</sequence>
<name>A0A1D6NCK2_MAIZE</name>
<accession>A0A1D6NCK2</accession>
<gene>
    <name evidence="1" type="ORF">ZEAMMB73_Zm00001d043484</name>
</gene>
<reference evidence="1" key="1">
    <citation type="submission" date="2015-12" db="EMBL/GenBank/DDBJ databases">
        <title>Update maize B73 reference genome by single molecule sequencing technologies.</title>
        <authorList>
            <consortium name="Maize Genome Sequencing Project"/>
            <person name="Ware D."/>
        </authorList>
    </citation>
    <scope>NUCLEOTIDE SEQUENCE [LARGE SCALE GENOMIC DNA]</scope>
    <source>
        <tissue evidence="1">Seedling</tissue>
    </source>
</reference>
<organism evidence="1">
    <name type="scientific">Zea mays</name>
    <name type="common">Maize</name>
    <dbReference type="NCBI Taxonomy" id="4577"/>
    <lineage>
        <taxon>Eukaryota</taxon>
        <taxon>Viridiplantae</taxon>
        <taxon>Streptophyta</taxon>
        <taxon>Embryophyta</taxon>
        <taxon>Tracheophyta</taxon>
        <taxon>Spermatophyta</taxon>
        <taxon>Magnoliopsida</taxon>
        <taxon>Liliopsida</taxon>
        <taxon>Poales</taxon>
        <taxon>Poaceae</taxon>
        <taxon>PACMAD clade</taxon>
        <taxon>Panicoideae</taxon>
        <taxon>Andropogonodae</taxon>
        <taxon>Andropogoneae</taxon>
        <taxon>Tripsacinae</taxon>
        <taxon>Zea</taxon>
    </lineage>
</organism>
<proteinExistence type="predicted"/>